<dbReference type="SUPFAM" id="SSF51126">
    <property type="entry name" value="Pectin lyase-like"/>
    <property type="match status" value="1"/>
</dbReference>
<gene>
    <name evidence="1" type="ORF">H0485_18555</name>
</gene>
<dbReference type="EMBL" id="JACDXX010000025">
    <property type="protein sequence ID" value="MCB5411991.1"/>
    <property type="molecule type" value="Genomic_DNA"/>
</dbReference>
<keyword evidence="2" id="KW-1185">Reference proteome</keyword>
<dbReference type="InterPro" id="IPR012334">
    <property type="entry name" value="Pectin_lyas_fold"/>
</dbReference>
<organism evidence="1 2">
    <name type="scientific">Pseudogemmobacter faecipullorum</name>
    <dbReference type="NCBI Taxonomy" id="2755041"/>
    <lineage>
        <taxon>Bacteria</taxon>
        <taxon>Pseudomonadati</taxon>
        <taxon>Pseudomonadota</taxon>
        <taxon>Alphaproteobacteria</taxon>
        <taxon>Rhodobacterales</taxon>
        <taxon>Paracoccaceae</taxon>
        <taxon>Pseudogemmobacter</taxon>
    </lineage>
</organism>
<dbReference type="Proteomes" id="UP001198571">
    <property type="component" value="Unassembled WGS sequence"/>
</dbReference>
<evidence type="ECO:0000313" key="1">
    <source>
        <dbReference type="EMBL" id="MCB5411991.1"/>
    </source>
</evidence>
<accession>A0ABS8CRH7</accession>
<dbReference type="RefSeq" id="WP_226937423.1">
    <property type="nucleotide sequence ID" value="NZ_JACDXX010000025.1"/>
</dbReference>
<name>A0ABS8CRH7_9RHOB</name>
<protein>
    <submittedName>
        <fullName evidence="1">Right-handed parallel beta-helix repeat-containing protein</fullName>
    </submittedName>
</protein>
<dbReference type="InterPro" id="IPR011050">
    <property type="entry name" value="Pectin_lyase_fold/virulence"/>
</dbReference>
<proteinExistence type="predicted"/>
<dbReference type="Gene3D" id="2.160.20.10">
    <property type="entry name" value="Single-stranded right-handed beta-helix, Pectin lyase-like"/>
    <property type="match status" value="2"/>
</dbReference>
<evidence type="ECO:0000313" key="2">
    <source>
        <dbReference type="Proteomes" id="UP001198571"/>
    </source>
</evidence>
<comment type="caution">
    <text evidence="1">The sequence shown here is derived from an EMBL/GenBank/DDBJ whole genome shotgun (WGS) entry which is preliminary data.</text>
</comment>
<reference evidence="1 2" key="1">
    <citation type="submission" date="2020-07" db="EMBL/GenBank/DDBJ databases">
        <title>Pseudogemmobacter sp. nov., isolated from poultry manure in Taiwan.</title>
        <authorList>
            <person name="Lin S.-Y."/>
            <person name="Tang Y.-S."/>
            <person name="Young C.-C."/>
        </authorList>
    </citation>
    <scope>NUCLEOTIDE SEQUENCE [LARGE SCALE GENOMIC DNA]</scope>
    <source>
        <strain evidence="1 2">CC-YST710</strain>
    </source>
</reference>
<sequence>MTKAITEGLALMPLPFASGLANWSSLNGRPGDPGYAGQPNAGLVTGDVDFGSCLELQKTSSTQRIRAFAQTPLRADMMLKVSVRLKAVAGNLPSARIAAWAGNASGSNVGAVPQTAAAVTLASYGQVVTLSAIIAAGNRSGVDLVWGAEPVFAHIGLDLTGANGGTVRIEDIRVEDVTLYWLRDMLDLVDVRDHGAKGDGVSNDLAAFQRADAAAAGRSLLVPAGSFALNGNLTIAAPIRFVGTLVMPAANRLVLTRNFDLETYSRAFGGDTPGFRRALQALFYFSDHVSFDMSGRRVELDAPLDIAALSGQSSFSTRRVLRNGALNAVASTAWNTEAFTASGTYNPATSHTRLTGVTSLANIPVGALVEGAGVGREVYVRSKNVGAGWLELSQPLYGGAGTRSYSFRRFKYMLDFSAFSLLSRFEIKDVEFNCEGIASGVMLPATGSVNRFQDCLFNRPRERAISSAGTGCQGIMVDHCQFHSDEQSTPSQNRRTIALNVNANDAKIRNNRVVRFRHFAVLNGTSHMIQSNHFFQGDDETAGLRLAGIILTQTNVATVITGNYVDNCFIEWGNEHDAQPEFNNEFSFGGLNITGNIFIASDVSPAFRWLVVKPYGPGHFLNGFAMENNSFRVFNATIERVERQDNSLATLDFARSRDVRIQGNTFNQVSQSISNPLLISHVQNTAAETWTVDGAGFIPFGGRIRMVEAVQSETALTNAANVARYIAPSAWPGQGTGGNQVTLRWGEAVKGRAVVRMRMDLPV</sequence>